<organism evidence="5 6">
    <name type="scientific">Blastomyces silverae</name>
    <dbReference type="NCBI Taxonomy" id="2060906"/>
    <lineage>
        <taxon>Eukaryota</taxon>
        <taxon>Fungi</taxon>
        <taxon>Dikarya</taxon>
        <taxon>Ascomycota</taxon>
        <taxon>Pezizomycotina</taxon>
        <taxon>Eurotiomycetes</taxon>
        <taxon>Eurotiomycetidae</taxon>
        <taxon>Onygenales</taxon>
        <taxon>Ajellomycetaceae</taxon>
        <taxon>Blastomyces</taxon>
    </lineage>
</organism>
<feature type="domain" description="DUF7223" evidence="4">
    <location>
        <begin position="315"/>
        <end position="478"/>
    </location>
</feature>
<keyword evidence="6" id="KW-1185">Reference proteome</keyword>
<dbReference type="AlphaFoldDB" id="A0A0H1BNX5"/>
<evidence type="ECO:0008006" key="7">
    <source>
        <dbReference type="Google" id="ProtNLM"/>
    </source>
</evidence>
<gene>
    <name evidence="5" type="ORF">EMPG_11982</name>
</gene>
<feature type="compositionally biased region" description="Acidic residues" evidence="1">
    <location>
        <begin position="488"/>
        <end position="500"/>
    </location>
</feature>
<feature type="signal peptide" evidence="2">
    <location>
        <begin position="1"/>
        <end position="26"/>
    </location>
</feature>
<evidence type="ECO:0000256" key="1">
    <source>
        <dbReference type="SAM" id="MobiDB-lite"/>
    </source>
</evidence>
<dbReference type="PROSITE" id="PS51257">
    <property type="entry name" value="PROKAR_LIPOPROTEIN"/>
    <property type="match status" value="1"/>
</dbReference>
<evidence type="ECO:0000313" key="6">
    <source>
        <dbReference type="Proteomes" id="UP000053573"/>
    </source>
</evidence>
<dbReference type="EMBL" id="LDEV01000541">
    <property type="protein sequence ID" value="KLJ13055.1"/>
    <property type="molecule type" value="Genomic_DNA"/>
</dbReference>
<feature type="domain" description="DUF7029" evidence="3">
    <location>
        <begin position="90"/>
        <end position="187"/>
    </location>
</feature>
<evidence type="ECO:0000256" key="2">
    <source>
        <dbReference type="SAM" id="SignalP"/>
    </source>
</evidence>
<dbReference type="InterPro" id="IPR054293">
    <property type="entry name" value="DUF7029"/>
</dbReference>
<dbReference type="Pfam" id="PF23865">
    <property type="entry name" value="DUF7223"/>
    <property type="match status" value="1"/>
</dbReference>
<comment type="caution">
    <text evidence="5">The sequence shown here is derived from an EMBL/GenBank/DDBJ whole genome shotgun (WGS) entry which is preliminary data.</text>
</comment>
<dbReference type="Pfam" id="PF22974">
    <property type="entry name" value="DUF7029"/>
    <property type="match status" value="1"/>
</dbReference>
<reference evidence="6" key="1">
    <citation type="journal article" date="2015" name="PLoS Genet.">
        <title>The dynamic genome and transcriptome of the human fungal pathogen Blastomyces and close relative Emmonsia.</title>
        <authorList>
            <person name="Munoz J.F."/>
            <person name="Gauthier G.M."/>
            <person name="Desjardins C.A."/>
            <person name="Gallo J.E."/>
            <person name="Holder J."/>
            <person name="Sullivan T.D."/>
            <person name="Marty A.J."/>
            <person name="Carmen J.C."/>
            <person name="Chen Z."/>
            <person name="Ding L."/>
            <person name="Gujja S."/>
            <person name="Magrini V."/>
            <person name="Misas E."/>
            <person name="Mitreva M."/>
            <person name="Priest M."/>
            <person name="Saif S."/>
            <person name="Whiston E.A."/>
            <person name="Young S."/>
            <person name="Zeng Q."/>
            <person name="Goldman W.E."/>
            <person name="Mardis E.R."/>
            <person name="Taylor J.W."/>
            <person name="McEwen J.G."/>
            <person name="Clay O.K."/>
            <person name="Klein B.S."/>
            <person name="Cuomo C.A."/>
        </authorList>
    </citation>
    <scope>NUCLEOTIDE SEQUENCE [LARGE SCALE GENOMIC DNA]</scope>
    <source>
        <strain evidence="6">UAMH 139</strain>
    </source>
</reference>
<sequence length="628" mass="67995">MRVSLISRIFLWQLFVLAGCVHESLALAFPDSALARARVLSAATLRSSLEARDVSAALLRRETSFDFLEGRSSSAASAPDGSVFTASVMVRSQKPILALEDIESDLLDVSCSTTEIELHFASIDALDRVAKEIEHLTDFVVVSSHLNCNEADQRAPHMVTKVTIRRDRKIIILSKISGGWKDAFSMVEVSFARRSSAQVLERRNINLKKRQLDQPTETAQPSSTKRDFPVVPPAATSAPAESKEDIEVKVIDQVILPPEFPGSSLFIPPGVTLKCKNCTVGGSVDLSQGSFRLEDPIDNPVELVTDVIRYFEHGEIQIDVENLFAHIELSTKLDLAENGLEFSVPLPEIPITPFMIPGIVAFGPIFKPQIVMSLTLTEPLEFDYGFNVSVPNDARFTIDIGNLTNSTTQGFDRTKFSSLPYQAQVPTGFEFNISFRPEVLLGVNSLIGGTTGGVGAFFTIPSITVKVEQLKNVDGKCNPLPTSSALPGDDDDDDDDDEDQENRIPSLEDLIGDFTNIVPTVELNVGVLAELEIGIGALQKKLEADHTLISKEFALPTACLAYNQEKKSFASPTPPPPPASNEPGSGPGLSRPKDGTAGSNRAFGDGAEARMILWGSVLAATLVAMGFL</sequence>
<feature type="chain" id="PRO_5005199741" description="GPI anchored protein" evidence="2">
    <location>
        <begin position="27"/>
        <end position="628"/>
    </location>
</feature>
<protein>
    <recommendedName>
        <fullName evidence="7">GPI anchored protein</fullName>
    </recommendedName>
</protein>
<dbReference type="InterPro" id="IPR055647">
    <property type="entry name" value="DUF7223"/>
</dbReference>
<dbReference type="OrthoDB" id="5382170at2759"/>
<name>A0A0H1BNX5_9EURO</name>
<feature type="compositionally biased region" description="Polar residues" evidence="1">
    <location>
        <begin position="213"/>
        <end position="223"/>
    </location>
</feature>
<feature type="region of interest" description="Disordered" evidence="1">
    <location>
        <begin position="207"/>
        <end position="242"/>
    </location>
</feature>
<accession>A0A0H1BNX5</accession>
<keyword evidence="2" id="KW-0732">Signal</keyword>
<evidence type="ECO:0000259" key="3">
    <source>
        <dbReference type="Pfam" id="PF22974"/>
    </source>
</evidence>
<feature type="region of interest" description="Disordered" evidence="1">
    <location>
        <begin position="476"/>
        <end position="505"/>
    </location>
</feature>
<feature type="region of interest" description="Disordered" evidence="1">
    <location>
        <begin position="566"/>
        <end position="602"/>
    </location>
</feature>
<evidence type="ECO:0000313" key="5">
    <source>
        <dbReference type="EMBL" id="KLJ13055.1"/>
    </source>
</evidence>
<proteinExistence type="predicted"/>
<evidence type="ECO:0000259" key="4">
    <source>
        <dbReference type="Pfam" id="PF23865"/>
    </source>
</evidence>
<dbReference type="Proteomes" id="UP000053573">
    <property type="component" value="Unassembled WGS sequence"/>
</dbReference>